<feature type="domain" description="DUF4435" evidence="1">
    <location>
        <begin position="28"/>
        <end position="273"/>
    </location>
</feature>
<dbReference type="AlphaFoldDB" id="A0A5P8E9T7"/>
<dbReference type="KEGG" id="alq:C7Y71_005575"/>
<protein>
    <submittedName>
        <fullName evidence="2">DUF4435 domain-containing protein</fullName>
    </submittedName>
</protein>
<proteinExistence type="predicted"/>
<keyword evidence="3" id="KW-1185">Reference proteome</keyword>
<accession>A0A5P8E9T7</accession>
<sequence>MGGGLTSYINSDYVSALNKLNGAGARKKIVAYVESYNDIFFWSNLLRPLENEKFYFEVMLPSNESLGKGKKIAIGNQLGDRLGGCMIACVDADYDYLIEGSTPTSVEVCSNKYIFHTYVYAIENFQCYAPSLHGVCVMATLNDHRIFDFESFLTAYSRIIWPLFVWNVWAYRYGQYKKFSLLDFFNIVGLNDVNLYHPEAKLNALQHRVNAKISRLYKEFPEGKKTYKPLRDELLQKGLTPETTYLYMRGHDLQDGIVTPLMTAVCERLRREREREIRNNAVHRTQFQNELSGYQHSTAAVEEMMRKQTGYTAAPQYQQIIANIKDFLAAEGLLELGESVK</sequence>
<organism evidence="2 3">
    <name type="scientific">Pseudoprevotella muciniphila</name>
    <dbReference type="NCBI Taxonomy" id="2133944"/>
    <lineage>
        <taxon>Bacteria</taxon>
        <taxon>Pseudomonadati</taxon>
        <taxon>Bacteroidota</taxon>
        <taxon>Bacteroidia</taxon>
        <taxon>Bacteroidales</taxon>
        <taxon>Prevotellaceae</taxon>
        <taxon>Pseudoprevotella</taxon>
    </lineage>
</organism>
<evidence type="ECO:0000313" key="2">
    <source>
        <dbReference type="EMBL" id="QFQ13732.1"/>
    </source>
</evidence>
<evidence type="ECO:0000259" key="1">
    <source>
        <dbReference type="Pfam" id="PF14491"/>
    </source>
</evidence>
<evidence type="ECO:0000313" key="3">
    <source>
        <dbReference type="Proteomes" id="UP000249375"/>
    </source>
</evidence>
<dbReference type="EMBL" id="CP033459">
    <property type="protein sequence ID" value="QFQ13732.1"/>
    <property type="molecule type" value="Genomic_DNA"/>
</dbReference>
<name>A0A5P8E9T7_9BACT</name>
<reference evidence="2 3" key="1">
    <citation type="submission" date="2018-11" db="EMBL/GenBank/DDBJ databases">
        <authorList>
            <person name="Na S.W."/>
            <person name="Baik M."/>
        </authorList>
    </citation>
    <scope>NUCLEOTIDE SEQUENCE [LARGE SCALE GENOMIC DNA]</scope>
    <source>
        <strain evidence="2 3">E39</strain>
    </source>
</reference>
<dbReference type="OrthoDB" id="1091676at2"/>
<dbReference type="InterPro" id="IPR029492">
    <property type="entry name" value="DUF4435"/>
</dbReference>
<dbReference type="Proteomes" id="UP000249375">
    <property type="component" value="Chromosome"/>
</dbReference>
<dbReference type="Pfam" id="PF14491">
    <property type="entry name" value="DUF4435"/>
    <property type="match status" value="1"/>
</dbReference>
<gene>
    <name evidence="2" type="ORF">C7Y71_005575</name>
</gene>